<evidence type="ECO:0000313" key="1">
    <source>
        <dbReference type="EMBL" id="OMD22960.1"/>
    </source>
</evidence>
<feature type="non-terminal residue" evidence="1">
    <location>
        <position position="1"/>
    </location>
</feature>
<gene>
    <name evidence="1" type="ORF">BSO21_22600</name>
</gene>
<proteinExistence type="predicted"/>
<protein>
    <submittedName>
        <fullName evidence="1">Uncharacterized protein</fullName>
    </submittedName>
</protein>
<accession>A0ABX3GID4</accession>
<dbReference type="Proteomes" id="UP000187158">
    <property type="component" value="Unassembled WGS sequence"/>
</dbReference>
<name>A0ABX3GID4_9BACL</name>
<reference evidence="1 2" key="1">
    <citation type="submission" date="2016-11" db="EMBL/GenBank/DDBJ databases">
        <title>Paenibacillus species isolates.</title>
        <authorList>
            <person name="Beno S.M."/>
        </authorList>
    </citation>
    <scope>NUCLEOTIDE SEQUENCE [LARGE SCALE GENOMIC DNA]</scope>
    <source>
        <strain evidence="1 2">FSL H7-0433</strain>
    </source>
</reference>
<evidence type="ECO:0000313" key="2">
    <source>
        <dbReference type="Proteomes" id="UP000187158"/>
    </source>
</evidence>
<sequence length="82" mass="8816">KGDKLVNSVIGVRKPQQEIMVAVAVDPANDHTSAVSDSADQRMIILGGIGLRSPANDHTSAVSDSADLICKKIRHLEYYRTA</sequence>
<dbReference type="RefSeq" id="WP_218641462.1">
    <property type="nucleotide sequence ID" value="NZ_MPTH01000053.1"/>
</dbReference>
<organism evidence="1 2">
    <name type="scientific">Paenibacillus odorifer</name>
    <dbReference type="NCBI Taxonomy" id="189426"/>
    <lineage>
        <taxon>Bacteria</taxon>
        <taxon>Bacillati</taxon>
        <taxon>Bacillota</taxon>
        <taxon>Bacilli</taxon>
        <taxon>Bacillales</taxon>
        <taxon>Paenibacillaceae</taxon>
        <taxon>Paenibacillus</taxon>
    </lineage>
</organism>
<keyword evidence="2" id="KW-1185">Reference proteome</keyword>
<comment type="caution">
    <text evidence="1">The sequence shown here is derived from an EMBL/GenBank/DDBJ whole genome shotgun (WGS) entry which is preliminary data.</text>
</comment>
<dbReference type="EMBL" id="MPVP01000181">
    <property type="protein sequence ID" value="OMD22960.1"/>
    <property type="molecule type" value="Genomic_DNA"/>
</dbReference>